<name>A0AAV4EUK5_9GAST</name>
<keyword evidence="1" id="KW-0255">Endonuclease</keyword>
<evidence type="ECO:0000313" key="2">
    <source>
        <dbReference type="Proteomes" id="UP000762676"/>
    </source>
</evidence>
<keyword evidence="1" id="KW-0378">Hydrolase</keyword>
<proteinExistence type="predicted"/>
<dbReference type="AlphaFoldDB" id="A0AAV4EUK5"/>
<accession>A0AAV4EUK5</accession>
<sequence>MTPDELAQEIRNIFSECAQKHLPRKRNHNKPWITTETLGAIATRKILKQEHGNTSSDYKEANSTVKSFIKRGKRLHQEQKLNQIETLVFSNKHKEMYSQINALTREFRPRLNVIKDKNGNALTDQEKIGERWAEYCCEMYDSSEIIPP</sequence>
<dbReference type="EMBL" id="BMAT01000359">
    <property type="protein sequence ID" value="GFR64852.1"/>
    <property type="molecule type" value="Genomic_DNA"/>
</dbReference>
<organism evidence="1 2">
    <name type="scientific">Elysia marginata</name>
    <dbReference type="NCBI Taxonomy" id="1093978"/>
    <lineage>
        <taxon>Eukaryota</taxon>
        <taxon>Metazoa</taxon>
        <taxon>Spiralia</taxon>
        <taxon>Lophotrochozoa</taxon>
        <taxon>Mollusca</taxon>
        <taxon>Gastropoda</taxon>
        <taxon>Heterobranchia</taxon>
        <taxon>Euthyneura</taxon>
        <taxon>Panpulmonata</taxon>
        <taxon>Sacoglossa</taxon>
        <taxon>Placobranchoidea</taxon>
        <taxon>Plakobranchidae</taxon>
        <taxon>Elysia</taxon>
    </lineage>
</organism>
<keyword evidence="1" id="KW-0540">Nuclease</keyword>
<keyword evidence="2" id="KW-1185">Reference proteome</keyword>
<reference evidence="1 2" key="1">
    <citation type="journal article" date="2021" name="Elife">
        <title>Chloroplast acquisition without the gene transfer in kleptoplastic sea slugs, Plakobranchus ocellatus.</title>
        <authorList>
            <person name="Maeda T."/>
            <person name="Takahashi S."/>
            <person name="Yoshida T."/>
            <person name="Shimamura S."/>
            <person name="Takaki Y."/>
            <person name="Nagai Y."/>
            <person name="Toyoda A."/>
            <person name="Suzuki Y."/>
            <person name="Arimoto A."/>
            <person name="Ishii H."/>
            <person name="Satoh N."/>
            <person name="Nishiyama T."/>
            <person name="Hasebe M."/>
            <person name="Maruyama T."/>
            <person name="Minagawa J."/>
            <person name="Obokata J."/>
            <person name="Shigenobu S."/>
        </authorList>
    </citation>
    <scope>NUCLEOTIDE SEQUENCE [LARGE SCALE GENOMIC DNA]</scope>
</reference>
<protein>
    <submittedName>
        <fullName evidence="1">Endonuclease-reverse transcriptase</fullName>
    </submittedName>
</protein>
<evidence type="ECO:0000313" key="1">
    <source>
        <dbReference type="EMBL" id="GFR64852.1"/>
    </source>
</evidence>
<dbReference type="GO" id="GO:0004519">
    <property type="term" value="F:endonuclease activity"/>
    <property type="evidence" value="ECO:0007669"/>
    <property type="project" value="UniProtKB-KW"/>
</dbReference>
<dbReference type="Proteomes" id="UP000762676">
    <property type="component" value="Unassembled WGS sequence"/>
</dbReference>
<gene>
    <name evidence="1" type="ORF">ElyMa_000189200</name>
</gene>
<comment type="caution">
    <text evidence="1">The sequence shown here is derived from an EMBL/GenBank/DDBJ whole genome shotgun (WGS) entry which is preliminary data.</text>
</comment>